<dbReference type="PANTHER" id="PTHR14859:SF0">
    <property type="entry name" value="ENDONUCLEASE_EXONUCLEASE_PHOSPHATASE FAMILY PROTEIN, EXPRESSED"/>
    <property type="match status" value="1"/>
</dbReference>
<evidence type="ECO:0000313" key="2">
    <source>
        <dbReference type="EMBL" id="BCO25823.1"/>
    </source>
</evidence>
<reference evidence="2 3" key="1">
    <citation type="journal article" date="2021" name="Microbiol. Spectr.">
        <title>A Single Bacterium Capable of Oxidation and Reduction of Iron at Circumneutral pH.</title>
        <authorList>
            <person name="Kato S."/>
            <person name="Ohkuma M."/>
        </authorList>
    </citation>
    <scope>NUCLEOTIDE SEQUENCE [LARGE SCALE GENOMIC DNA]</scope>
    <source>
        <strain evidence="2 3">MIZ03</strain>
    </source>
</reference>
<dbReference type="RefSeq" id="WP_223908190.1">
    <property type="nucleotide sequence ID" value="NZ_AP024238.1"/>
</dbReference>
<dbReference type="InterPro" id="IPR051916">
    <property type="entry name" value="GPI-anchor_lipid_remodeler"/>
</dbReference>
<dbReference type="PANTHER" id="PTHR14859">
    <property type="entry name" value="CALCOFLUOR WHITE HYPERSENSITIVE PROTEIN PRECURSOR"/>
    <property type="match status" value="1"/>
</dbReference>
<dbReference type="Pfam" id="PF03372">
    <property type="entry name" value="Exo_endo_phos"/>
    <property type="match status" value="1"/>
</dbReference>
<dbReference type="EMBL" id="AP024238">
    <property type="protein sequence ID" value="BCO25823.1"/>
    <property type="molecule type" value="Genomic_DNA"/>
</dbReference>
<keyword evidence="3" id="KW-1185">Reference proteome</keyword>
<dbReference type="Proteomes" id="UP000824366">
    <property type="component" value="Chromosome"/>
</dbReference>
<evidence type="ECO:0000313" key="3">
    <source>
        <dbReference type="Proteomes" id="UP000824366"/>
    </source>
</evidence>
<dbReference type="SUPFAM" id="SSF56219">
    <property type="entry name" value="DNase I-like"/>
    <property type="match status" value="1"/>
</dbReference>
<proteinExistence type="predicted"/>
<dbReference type="Gene3D" id="3.60.10.10">
    <property type="entry name" value="Endonuclease/exonuclease/phosphatase"/>
    <property type="match status" value="1"/>
</dbReference>
<accession>A0ABN6D7H1</accession>
<protein>
    <recommendedName>
        <fullName evidence="1">Endonuclease/exonuclease/phosphatase domain-containing protein</fullName>
    </recommendedName>
</protein>
<feature type="domain" description="Endonuclease/exonuclease/phosphatase" evidence="1">
    <location>
        <begin position="4"/>
        <end position="287"/>
    </location>
</feature>
<evidence type="ECO:0000259" key="1">
    <source>
        <dbReference type="Pfam" id="PF03372"/>
    </source>
</evidence>
<dbReference type="InterPro" id="IPR005135">
    <property type="entry name" value="Endo/exonuclease/phosphatase"/>
</dbReference>
<sequence length="295" mass="32720">MKLITWNTQWGCGLDGRVNLKRIVSEARAMVDFDVLCLQEIACGFETMPGHPGDQPAQLQALLPGYTVFFGAAVDEFDAQGQRQRFGNLIATRLPVASVQHHPLPWPADAGVRSMPRMCTEVTVTDPRLGAVRIMTTHLEFYSARQRMAQAQALRALHMQACEQAAAQPLADHSHSPFQSKTHTRHAILCGDFNFEPGAPEYATIQQPFRPIVPVIPAQAATNIAADHLQDAWPLVLGQTPHAPTFRLFDRTYGPEPITCDYVFVSQSLVPRVQTLSVNLNSRASDHQPLWIELV</sequence>
<name>A0ABN6D7H1_9BURK</name>
<dbReference type="InterPro" id="IPR036691">
    <property type="entry name" value="Endo/exonu/phosph_ase_sf"/>
</dbReference>
<gene>
    <name evidence="2" type="ORF">MIZ03_0702</name>
</gene>
<organism evidence="2 3">
    <name type="scientific">Rhodoferax lithotrophicus</name>
    <dbReference type="NCBI Taxonomy" id="2798804"/>
    <lineage>
        <taxon>Bacteria</taxon>
        <taxon>Pseudomonadati</taxon>
        <taxon>Pseudomonadota</taxon>
        <taxon>Betaproteobacteria</taxon>
        <taxon>Burkholderiales</taxon>
        <taxon>Comamonadaceae</taxon>
        <taxon>Rhodoferax</taxon>
    </lineage>
</organism>